<evidence type="ECO:0008006" key="3">
    <source>
        <dbReference type="Google" id="ProtNLM"/>
    </source>
</evidence>
<dbReference type="KEGG" id="cdes:C0J27_02210"/>
<protein>
    <recommendedName>
        <fullName evidence="3">DUF721 domain-containing protein</fullName>
    </recommendedName>
</protein>
<sequence>MENVKNILDSLLQPSIHNEAWKLNLIKNWPTIIGSLHEKVSLQKIHATSVVLGVHDSSWIQELYLLSKIILKKINSNLDSPRIVTLRFQCIEKKETIVKKKPVIFSIKKKRDLQPQESKALSKINDPQLSSALQGFLQRCLQ</sequence>
<name>A0A345ZB84_9BACT</name>
<evidence type="ECO:0000313" key="2">
    <source>
        <dbReference type="Proteomes" id="UP000254834"/>
    </source>
</evidence>
<organism evidence="1 2">
    <name type="scientific">Candidatus Chromulinivorax destructor</name>
    <dbReference type="NCBI Taxonomy" id="2066483"/>
    <lineage>
        <taxon>Bacteria</taxon>
        <taxon>Candidatus Babelota</taxon>
        <taxon>Candidatus Babeliae</taxon>
        <taxon>Candidatus Babeliales</taxon>
        <taxon>Candidatus Chromulinivoraceae</taxon>
        <taxon>Candidatus Chromulinivorax</taxon>
    </lineage>
</organism>
<dbReference type="AlphaFoldDB" id="A0A345ZB84"/>
<proteinExistence type="predicted"/>
<keyword evidence="2" id="KW-1185">Reference proteome</keyword>
<dbReference type="InterPro" id="IPR007922">
    <property type="entry name" value="DciA-like"/>
</dbReference>
<evidence type="ECO:0000313" key="1">
    <source>
        <dbReference type="EMBL" id="AXK60551.1"/>
    </source>
</evidence>
<reference evidence="1 2" key="1">
    <citation type="submission" date="2017-12" db="EMBL/GenBank/DDBJ databases">
        <title>Chromulinavorax destructans is a abundant pathogen of dominant heterotrophic picoflagllates.</title>
        <authorList>
            <person name="Deeg C.M."/>
            <person name="Zimmer M."/>
            <person name="Suttle C.A."/>
        </authorList>
    </citation>
    <scope>NUCLEOTIDE SEQUENCE [LARGE SCALE GENOMIC DNA]</scope>
    <source>
        <strain evidence="1 2">SeV1</strain>
    </source>
</reference>
<dbReference type="EMBL" id="CP025544">
    <property type="protein sequence ID" value="AXK60551.1"/>
    <property type="molecule type" value="Genomic_DNA"/>
</dbReference>
<dbReference type="RefSeq" id="WP_115585566.1">
    <property type="nucleotide sequence ID" value="NZ_CP025544.1"/>
</dbReference>
<dbReference type="Proteomes" id="UP000254834">
    <property type="component" value="Chromosome"/>
</dbReference>
<gene>
    <name evidence="1" type="ORF">C0J27_02210</name>
</gene>
<dbReference type="Pfam" id="PF05258">
    <property type="entry name" value="DciA"/>
    <property type="match status" value="1"/>
</dbReference>
<accession>A0A345ZB84</accession>